<evidence type="ECO:0000256" key="6">
    <source>
        <dbReference type="ARBA" id="ARBA00022989"/>
    </source>
</evidence>
<keyword evidence="5 9" id="KW-0653">Protein transport</keyword>
<feature type="transmembrane region" description="Helical" evidence="9">
    <location>
        <begin position="6"/>
        <end position="25"/>
    </location>
</feature>
<keyword evidence="12" id="KW-1185">Reference proteome</keyword>
<keyword evidence="6 9" id="KW-1133">Transmembrane helix</keyword>
<dbReference type="PANTHER" id="PTHR42982:SF1">
    <property type="entry name" value="SEC-INDEPENDENT PROTEIN TRANSLOCASE PROTEIN TATA"/>
    <property type="match status" value="1"/>
</dbReference>
<comment type="subunit">
    <text evidence="9">The Tat system comprises two distinct complexes: a TatABC complex, containing multiple copies of TatA, TatB and TatC subunits, and a separate TatA complex, containing only TatA subunits. Substrates initially bind to the TatABC complex, which probably triggers association of the separate TatA complex to form the active translocon.</text>
</comment>
<dbReference type="Gene3D" id="1.20.5.3310">
    <property type="match status" value="1"/>
</dbReference>
<comment type="subcellular location">
    <subcellularLocation>
        <location evidence="1 9">Cell membrane</location>
        <topology evidence="1 9">Single-pass membrane protein</topology>
    </subcellularLocation>
</comment>
<keyword evidence="8 9" id="KW-0472">Membrane</keyword>
<sequence length="88" mass="9206">MGFDSPVHWLIVILVVALLFGGSRVGNLMGELGKGIKAFKQNLGDDSAKPAQPAAPPQVQNRVAEGTIPPDAAKSAPETVRTDDSPRS</sequence>
<evidence type="ECO:0000256" key="4">
    <source>
        <dbReference type="ARBA" id="ARBA00022692"/>
    </source>
</evidence>
<dbReference type="RefSeq" id="WP_235704155.1">
    <property type="nucleotide sequence ID" value="NZ_JAKGBZ010000015.1"/>
</dbReference>
<evidence type="ECO:0000256" key="10">
    <source>
        <dbReference type="SAM" id="MobiDB-lite"/>
    </source>
</evidence>
<keyword evidence="4 9" id="KW-0812">Transmembrane</keyword>
<evidence type="ECO:0000256" key="3">
    <source>
        <dbReference type="ARBA" id="ARBA00022475"/>
    </source>
</evidence>
<gene>
    <name evidence="9 11" type="primary">tatA</name>
    <name evidence="11" type="ORF">L2A60_09560</name>
</gene>
<organism evidence="11 12">
    <name type="scientific">Acidiphilium iwatense</name>
    <dbReference type="NCBI Taxonomy" id="768198"/>
    <lineage>
        <taxon>Bacteria</taxon>
        <taxon>Pseudomonadati</taxon>
        <taxon>Pseudomonadota</taxon>
        <taxon>Alphaproteobacteria</taxon>
        <taxon>Acetobacterales</taxon>
        <taxon>Acidocellaceae</taxon>
        <taxon>Acidiphilium</taxon>
    </lineage>
</organism>
<evidence type="ECO:0000256" key="7">
    <source>
        <dbReference type="ARBA" id="ARBA00023010"/>
    </source>
</evidence>
<evidence type="ECO:0000256" key="9">
    <source>
        <dbReference type="HAMAP-Rule" id="MF_00236"/>
    </source>
</evidence>
<dbReference type="InterPro" id="IPR006312">
    <property type="entry name" value="TatA/E"/>
</dbReference>
<proteinExistence type="inferred from homology"/>
<feature type="region of interest" description="Disordered" evidence="10">
    <location>
        <begin position="43"/>
        <end position="88"/>
    </location>
</feature>
<comment type="similarity">
    <text evidence="9">Belongs to the TatA/E family.</text>
</comment>
<evidence type="ECO:0000256" key="1">
    <source>
        <dbReference type="ARBA" id="ARBA00004162"/>
    </source>
</evidence>
<name>A0ABS9DXK8_9PROT</name>
<evidence type="ECO:0000256" key="8">
    <source>
        <dbReference type="ARBA" id="ARBA00023136"/>
    </source>
</evidence>
<protein>
    <recommendedName>
        <fullName evidence="9">Sec-independent protein translocase protein TatA</fullName>
    </recommendedName>
</protein>
<dbReference type="Pfam" id="PF02416">
    <property type="entry name" value="TatA_B_E"/>
    <property type="match status" value="1"/>
</dbReference>
<dbReference type="EMBL" id="JAKGBZ010000015">
    <property type="protein sequence ID" value="MCF3946925.1"/>
    <property type="molecule type" value="Genomic_DNA"/>
</dbReference>
<keyword evidence="3 9" id="KW-1003">Cell membrane</keyword>
<evidence type="ECO:0000256" key="2">
    <source>
        <dbReference type="ARBA" id="ARBA00022448"/>
    </source>
</evidence>
<reference evidence="11 12" key="1">
    <citation type="submission" date="2022-01" db="EMBL/GenBank/DDBJ databases">
        <authorList>
            <person name="Won M."/>
            <person name="Kim S.-J."/>
            <person name="Kwon S.-W."/>
        </authorList>
    </citation>
    <scope>NUCLEOTIDE SEQUENCE [LARGE SCALE GENOMIC DNA]</scope>
    <source>
        <strain evidence="11 12">KCTC 23505</strain>
    </source>
</reference>
<evidence type="ECO:0000256" key="5">
    <source>
        <dbReference type="ARBA" id="ARBA00022927"/>
    </source>
</evidence>
<accession>A0ABS9DXK8</accession>
<dbReference type="NCBIfam" id="TIGR01411">
    <property type="entry name" value="tatAE"/>
    <property type="match status" value="1"/>
</dbReference>
<evidence type="ECO:0000313" key="12">
    <source>
        <dbReference type="Proteomes" id="UP001521209"/>
    </source>
</evidence>
<dbReference type="InterPro" id="IPR003369">
    <property type="entry name" value="TatA/B/E"/>
</dbReference>
<dbReference type="HAMAP" id="MF_00236">
    <property type="entry name" value="TatA_E"/>
    <property type="match status" value="1"/>
</dbReference>
<dbReference type="PANTHER" id="PTHR42982">
    <property type="entry name" value="SEC-INDEPENDENT PROTEIN TRANSLOCASE PROTEIN TATA"/>
    <property type="match status" value="1"/>
</dbReference>
<keyword evidence="2 9" id="KW-0813">Transport</keyword>
<comment type="function">
    <text evidence="9">Part of the twin-arginine translocation (Tat) system that transports large folded proteins containing a characteristic twin-arginine motif in their signal peptide across membranes. TatA could form the protein-conducting channel of the Tat system.</text>
</comment>
<evidence type="ECO:0000313" key="11">
    <source>
        <dbReference type="EMBL" id="MCF3946925.1"/>
    </source>
</evidence>
<comment type="caution">
    <text evidence="11">The sequence shown here is derived from an EMBL/GenBank/DDBJ whole genome shotgun (WGS) entry which is preliminary data.</text>
</comment>
<dbReference type="Proteomes" id="UP001521209">
    <property type="component" value="Unassembled WGS sequence"/>
</dbReference>
<keyword evidence="7 9" id="KW-0811">Translocation</keyword>